<organism evidence="1 2">
    <name type="scientific">Francisella persica ATCC VR-331</name>
    <dbReference type="NCBI Taxonomy" id="1086726"/>
    <lineage>
        <taxon>Bacteria</taxon>
        <taxon>Pseudomonadati</taxon>
        <taxon>Pseudomonadota</taxon>
        <taxon>Gammaproteobacteria</taxon>
        <taxon>Thiotrichales</taxon>
        <taxon>Francisellaceae</taxon>
        <taxon>Francisella</taxon>
    </lineage>
</organism>
<protein>
    <submittedName>
        <fullName evidence="1">Uncharacterized protein</fullName>
    </submittedName>
</protein>
<dbReference type="AlphaFoldDB" id="A0AAC8VDW4"/>
<sequence length="91" mass="10731">MKSQFLYHYHSKYKRLGLDYFVKYSEAVLRISLYMPKIFNDIFNIQFFRAGLANTAGFADTRLISSLNLRAQLKQRAAPEFNLEEMEKLSI</sequence>
<reference evidence="1 2" key="1">
    <citation type="journal article" date="2016" name="Int. J. Syst. Evol. Microbiol.">
        <title>Reclassification of Wolbachia persica as Francisella persica comb. nov. and emended description of the family Francisellaceae.</title>
        <authorList>
            <person name="Larson M.A."/>
            <person name="Nalbantoglu U."/>
            <person name="Sayood K."/>
            <person name="Zentz E.B."/>
            <person name="Cer R.Z."/>
            <person name="Iwen P.C."/>
            <person name="Francesconi S.C."/>
            <person name="Bishop-Lilly K.A."/>
            <person name="Mokashi V.P."/>
            <person name="Sjostedt A."/>
            <person name="Hinrichs S.H."/>
        </authorList>
    </citation>
    <scope>NUCLEOTIDE SEQUENCE [LARGE SCALE GENOMIC DNA]</scope>
    <source>
        <strain evidence="1 2">FSC845</strain>
    </source>
</reference>
<dbReference type="KEGG" id="fper:ACH24_03110"/>
<dbReference type="Proteomes" id="UP000242800">
    <property type="component" value="Chromosome"/>
</dbReference>
<keyword evidence="2" id="KW-1185">Reference proteome</keyword>
<gene>
    <name evidence="1" type="ORF">ACH24_03110</name>
</gene>
<name>A0AAC8VDW4_9GAMM</name>
<evidence type="ECO:0000313" key="1">
    <source>
        <dbReference type="EMBL" id="ALB01707.1"/>
    </source>
</evidence>
<dbReference type="EMBL" id="CP012505">
    <property type="protein sequence ID" value="ALB01707.1"/>
    <property type="molecule type" value="Genomic_DNA"/>
</dbReference>
<evidence type="ECO:0000313" key="2">
    <source>
        <dbReference type="Proteomes" id="UP000242800"/>
    </source>
</evidence>
<accession>A0AAC8VDW4</accession>
<proteinExistence type="predicted"/>